<proteinExistence type="predicted"/>
<accession>A0A8S5VH67</accession>
<name>A0A8S5VH67_9CAUD</name>
<evidence type="ECO:0000313" key="1">
    <source>
        <dbReference type="EMBL" id="DAG06022.1"/>
    </source>
</evidence>
<sequence length="254" mass="29608">MSNIEREYSLRVSCTPGETPEGQDYYWFNIWINDSKGNQRDTQLVLGRAEPFLEAIFNVNHNNPMNTVTDREMFLEALEFIKRKFYADDDITRAFAGLHFADKFPLEHYSIAYIAILAWINMSKEFMLQNKEILENEEAEYLDEVYINEFIDRILADETECVCDVNLYTHFRGKVTIADIEDPVAQKVIDEKVNSFVSAVNDFIFVSDEEMEDYKNYTELGDTLDMITEDMEDGDMIVLKKKLDEDDSDKGPIN</sequence>
<protein>
    <submittedName>
        <fullName evidence="1">Uncharacterized protein</fullName>
    </submittedName>
</protein>
<dbReference type="EMBL" id="BK016265">
    <property type="protein sequence ID" value="DAG06022.1"/>
    <property type="molecule type" value="Genomic_DNA"/>
</dbReference>
<organism evidence="1">
    <name type="scientific">Myoviridae sp. ctkfK18</name>
    <dbReference type="NCBI Taxonomy" id="2825165"/>
    <lineage>
        <taxon>Viruses</taxon>
        <taxon>Duplodnaviria</taxon>
        <taxon>Heunggongvirae</taxon>
        <taxon>Uroviricota</taxon>
        <taxon>Caudoviricetes</taxon>
    </lineage>
</organism>
<reference evidence="1" key="1">
    <citation type="journal article" date="2021" name="Proc. Natl. Acad. Sci. U.S.A.">
        <title>A Catalog of Tens of Thousands of Viruses from Human Metagenomes Reveals Hidden Associations with Chronic Diseases.</title>
        <authorList>
            <person name="Tisza M.J."/>
            <person name="Buck C.B."/>
        </authorList>
    </citation>
    <scope>NUCLEOTIDE SEQUENCE</scope>
    <source>
        <strain evidence="1">CtkfK18</strain>
    </source>
</reference>